<dbReference type="GO" id="GO:0005886">
    <property type="term" value="C:plasma membrane"/>
    <property type="evidence" value="ECO:0007669"/>
    <property type="project" value="TreeGrafter"/>
</dbReference>
<dbReference type="Pfam" id="PF00501">
    <property type="entry name" value="AMP-binding"/>
    <property type="match status" value="1"/>
</dbReference>
<organism evidence="7 8">
    <name type="scientific">Acinetobacter bouvetii</name>
    <dbReference type="NCBI Taxonomy" id="202951"/>
    <lineage>
        <taxon>Bacteria</taxon>
        <taxon>Pseudomonadati</taxon>
        <taxon>Pseudomonadota</taxon>
        <taxon>Gammaproteobacteria</taxon>
        <taxon>Moraxellales</taxon>
        <taxon>Moraxellaceae</taxon>
        <taxon>Acinetobacter</taxon>
    </lineage>
</organism>
<dbReference type="GO" id="GO:0005324">
    <property type="term" value="F:long-chain fatty acid transmembrane transporter activity"/>
    <property type="evidence" value="ECO:0007669"/>
    <property type="project" value="TreeGrafter"/>
</dbReference>
<dbReference type="PANTHER" id="PTHR43107:SF15">
    <property type="entry name" value="FATTY ACID TRANSPORT PROTEIN 3, ISOFORM A"/>
    <property type="match status" value="1"/>
</dbReference>
<dbReference type="SUPFAM" id="SSF56801">
    <property type="entry name" value="Acetyl-CoA synthetase-like"/>
    <property type="match status" value="1"/>
</dbReference>
<keyword evidence="2" id="KW-0436">Ligase</keyword>
<dbReference type="InterPro" id="IPR025110">
    <property type="entry name" value="AMP-bd_C"/>
</dbReference>
<dbReference type="InterPro" id="IPR000873">
    <property type="entry name" value="AMP-dep_synth/lig_dom"/>
</dbReference>
<evidence type="ECO:0000256" key="2">
    <source>
        <dbReference type="ARBA" id="ARBA00022598"/>
    </source>
</evidence>
<name>A0A4Q7B3M0_9GAMM</name>
<comment type="caution">
    <text evidence="7">The sequence shown here is derived from an EMBL/GenBank/DDBJ whole genome shotgun (WGS) entry which is preliminary data.</text>
</comment>
<protein>
    <submittedName>
        <fullName evidence="7">Long-chain-acyl-CoA synthetase</fullName>
    </submittedName>
</protein>
<evidence type="ECO:0000256" key="3">
    <source>
        <dbReference type="ARBA" id="ARBA00022741"/>
    </source>
</evidence>
<feature type="domain" description="AMP-dependent synthetase/ligase" evidence="5">
    <location>
        <begin position="51"/>
        <end position="381"/>
    </location>
</feature>
<dbReference type="Gene3D" id="3.40.50.12780">
    <property type="entry name" value="N-terminal domain of ligase-like"/>
    <property type="match status" value="1"/>
</dbReference>
<evidence type="ECO:0000259" key="6">
    <source>
        <dbReference type="Pfam" id="PF13193"/>
    </source>
</evidence>
<dbReference type="InterPro" id="IPR045851">
    <property type="entry name" value="AMP-bd_C_sf"/>
</dbReference>
<dbReference type="FunFam" id="3.30.300.30:FF:000002">
    <property type="entry name" value="Long-chain fatty acid transport protein 1"/>
    <property type="match status" value="1"/>
</dbReference>
<keyword evidence="4" id="KW-0067">ATP-binding</keyword>
<keyword evidence="3" id="KW-0547">Nucleotide-binding</keyword>
<dbReference type="Gene3D" id="3.30.300.30">
    <property type="match status" value="1"/>
</dbReference>
<dbReference type="InterPro" id="IPR042099">
    <property type="entry name" value="ANL_N_sf"/>
</dbReference>
<accession>A0A4Q7B3M0</accession>
<evidence type="ECO:0000313" key="8">
    <source>
        <dbReference type="Proteomes" id="UP000293483"/>
    </source>
</evidence>
<comment type="similarity">
    <text evidence="1">Belongs to the ATP-dependent AMP-binding enzyme family.</text>
</comment>
<dbReference type="PANTHER" id="PTHR43107">
    <property type="entry name" value="LONG-CHAIN FATTY ACID TRANSPORT PROTEIN"/>
    <property type="match status" value="1"/>
</dbReference>
<dbReference type="Pfam" id="PF13193">
    <property type="entry name" value="AMP-binding_C"/>
    <property type="match status" value="1"/>
</dbReference>
<gene>
    <name evidence="7" type="ORF">EXE25_01105</name>
</gene>
<dbReference type="Proteomes" id="UP000293483">
    <property type="component" value="Unassembled WGS sequence"/>
</dbReference>
<dbReference type="GO" id="GO:0005524">
    <property type="term" value="F:ATP binding"/>
    <property type="evidence" value="ECO:0007669"/>
    <property type="project" value="UniProtKB-KW"/>
</dbReference>
<dbReference type="AlphaFoldDB" id="A0A4Q7B3M0"/>
<dbReference type="NCBIfam" id="NF006134">
    <property type="entry name" value="PRK08279.1"/>
    <property type="match status" value="1"/>
</dbReference>
<dbReference type="GO" id="GO:0044539">
    <property type="term" value="P:long-chain fatty acid import into cell"/>
    <property type="evidence" value="ECO:0007669"/>
    <property type="project" value="TreeGrafter"/>
</dbReference>
<dbReference type="PROSITE" id="PS00455">
    <property type="entry name" value="AMP_BINDING"/>
    <property type="match status" value="1"/>
</dbReference>
<feature type="domain" description="AMP-binding enzyme C-terminal" evidence="6">
    <location>
        <begin position="486"/>
        <end position="565"/>
    </location>
</feature>
<evidence type="ECO:0000313" key="7">
    <source>
        <dbReference type="EMBL" id="RZG69912.1"/>
    </source>
</evidence>
<evidence type="ECO:0000256" key="1">
    <source>
        <dbReference type="ARBA" id="ARBA00006432"/>
    </source>
</evidence>
<dbReference type="EMBL" id="SGSU01000001">
    <property type="protein sequence ID" value="RZG69912.1"/>
    <property type="molecule type" value="Genomic_DNA"/>
</dbReference>
<sequence length="613" mass="67914">MSQTTQHDLIGIADVAAKIPGFISKVPNLLSGLKQAYLRTPNTPAGLGIAFERAVKRNPSGNALLFEDQKYTYNELNAWANQIAHYCLSIGAQKGDVIAVMVENRPELVASIIALAKIGVTAALVNTAQTGKVLVHSINLVNPIALIAGEECREAVDEIRNDLNLAADRFHWFADQATRQNAGTAPQGFINLASVIDEFPTFNPATTHSVKGKDGLFYIYTSGTTGLPKAVIFTNSRWTLAYGTYGHVLNLNEQDVMYVTLPLYHATGTVVCWCGVIAGAATLALRRKFSTSSFWKDVKKFDASAIGYVGELCRYLMDAPPSELEKGHRVKKMIGNGMRPNIWDKFKERFGVDEVLELYASSEGNVGFSNVFNFDNTVGFSPTPYAIIQFDKEKNEPIRDQKGWCMKVKKGEVGLLVGKITRRSPFDGYTDAEKNKSVIIKDMFKHGDSYFNTGDLVRDIGFRHAQFVDRLGDTFRWKGENVSTTEVENIVSEYAKIAEAVVYGVEIPNTNGRAGMAAITLADQAALDAADCKYMAAEFKKHLPAYAVPVFLRVQQKVETTGTFKYQKNKLKEQAYDPSQTDERILVLLPNSEAYCDLTADILKNIQAYKYRF</sequence>
<evidence type="ECO:0000256" key="4">
    <source>
        <dbReference type="ARBA" id="ARBA00022840"/>
    </source>
</evidence>
<proteinExistence type="inferred from homology"/>
<reference evidence="7 8" key="1">
    <citation type="submission" date="2019-02" db="EMBL/GenBank/DDBJ databases">
        <title>The Batch Genome Submission of Acinetobacter spp. strains.</title>
        <authorList>
            <person name="Qin J."/>
            <person name="Hu Y."/>
            <person name="Ye H."/>
            <person name="Wei L."/>
            <person name="Feng Y."/>
            <person name="Zong Z."/>
        </authorList>
    </citation>
    <scope>NUCLEOTIDE SEQUENCE [LARGE SCALE GENOMIC DNA]</scope>
    <source>
        <strain evidence="7 8">WCHABo060081</strain>
    </source>
</reference>
<dbReference type="InterPro" id="IPR020845">
    <property type="entry name" value="AMP-binding_CS"/>
</dbReference>
<dbReference type="STRING" id="202951.GCA_001485025_01059"/>
<dbReference type="GO" id="GO:0004467">
    <property type="term" value="F:long-chain fatty acid-CoA ligase activity"/>
    <property type="evidence" value="ECO:0007669"/>
    <property type="project" value="TreeGrafter"/>
</dbReference>
<evidence type="ECO:0000259" key="5">
    <source>
        <dbReference type="Pfam" id="PF00501"/>
    </source>
</evidence>
<dbReference type="RefSeq" id="WP_130143784.1">
    <property type="nucleotide sequence ID" value="NZ_SGSU01000001.1"/>
</dbReference>